<dbReference type="AlphaFoldDB" id="A0A1D8CVB0"/>
<evidence type="ECO:0000313" key="1">
    <source>
        <dbReference type="EMBL" id="AOS82770.1"/>
    </source>
</evidence>
<accession>A0A1D8CVB0</accession>
<evidence type="ECO:0000313" key="2">
    <source>
        <dbReference type="Proteomes" id="UP000095185"/>
    </source>
</evidence>
<sequence length="72" mass="8272">MTAQFDSAFLQIPGLLHPEIFPDLLLHQRELSAHRLKELLVPAAHWEEQRPLKLQELFPASLSMSAMEPGLW</sequence>
<name>A0A1D8CVB0_CHLLM</name>
<protein>
    <submittedName>
        <fullName evidence="1">Uncharacterized protein</fullName>
    </submittedName>
</protein>
<organism evidence="1 2">
    <name type="scientific">Chlorobaculum limnaeum</name>
    <dbReference type="NCBI Taxonomy" id="274537"/>
    <lineage>
        <taxon>Bacteria</taxon>
        <taxon>Pseudomonadati</taxon>
        <taxon>Chlorobiota</taxon>
        <taxon>Chlorobiia</taxon>
        <taxon>Chlorobiales</taxon>
        <taxon>Chlorobiaceae</taxon>
        <taxon>Chlorobaculum</taxon>
    </lineage>
</organism>
<keyword evidence="2" id="KW-1185">Reference proteome</keyword>
<dbReference type="EMBL" id="CP017305">
    <property type="protein sequence ID" value="AOS82770.1"/>
    <property type="molecule type" value="Genomic_DNA"/>
</dbReference>
<proteinExistence type="predicted"/>
<dbReference type="Proteomes" id="UP000095185">
    <property type="component" value="Chromosome"/>
</dbReference>
<reference evidence="1" key="1">
    <citation type="submission" date="2016-09" db="EMBL/GenBank/DDBJ databases">
        <title>Genome sequence of Chlorobaculum limnaeum.</title>
        <authorList>
            <person name="Liu Z."/>
            <person name="Tank M."/>
            <person name="Bryant D.A."/>
        </authorList>
    </citation>
    <scope>NUCLEOTIDE SEQUENCE [LARGE SCALE GENOMIC DNA]</scope>
    <source>
        <strain evidence="1">DSM 1677</strain>
    </source>
</reference>
<dbReference type="KEGG" id="clz:BIU88_00560"/>
<gene>
    <name evidence="1" type="ORF">BIU88_00560</name>
</gene>